<proteinExistence type="predicted"/>
<sequence length="108" mass="11639">MDLIDLHTHSNCSDGSLSPRELVQLAQKRDLRAIALTDHDTVAGVAEAVAAGKELGVEVVPGVEISAQYPPGTMHILGYCFSPSQPELLKALKKLQEVRAARNPKIIE</sequence>
<organism evidence="2">
    <name type="scientific">marine sediment metagenome</name>
    <dbReference type="NCBI Taxonomy" id="412755"/>
    <lineage>
        <taxon>unclassified sequences</taxon>
        <taxon>metagenomes</taxon>
        <taxon>ecological metagenomes</taxon>
    </lineage>
</organism>
<dbReference type="Gene3D" id="1.10.150.650">
    <property type="match status" value="1"/>
</dbReference>
<feature type="non-terminal residue" evidence="2">
    <location>
        <position position="108"/>
    </location>
</feature>
<dbReference type="AlphaFoldDB" id="X0WJY1"/>
<dbReference type="InterPro" id="IPR052018">
    <property type="entry name" value="PHP_domain"/>
</dbReference>
<gene>
    <name evidence="2" type="ORF">S01H1_73743</name>
</gene>
<dbReference type="GO" id="GO:0004534">
    <property type="term" value="F:5'-3' RNA exonuclease activity"/>
    <property type="evidence" value="ECO:0007669"/>
    <property type="project" value="TreeGrafter"/>
</dbReference>
<dbReference type="GO" id="GO:0035312">
    <property type="term" value="F:5'-3' DNA exonuclease activity"/>
    <property type="evidence" value="ECO:0007669"/>
    <property type="project" value="TreeGrafter"/>
</dbReference>
<dbReference type="InterPro" id="IPR016195">
    <property type="entry name" value="Pol/histidinol_Pase-like"/>
</dbReference>
<dbReference type="Gene3D" id="3.20.20.140">
    <property type="entry name" value="Metal-dependent hydrolases"/>
    <property type="match status" value="1"/>
</dbReference>
<evidence type="ECO:0000313" key="2">
    <source>
        <dbReference type="EMBL" id="GAG31299.1"/>
    </source>
</evidence>
<dbReference type="InterPro" id="IPR003141">
    <property type="entry name" value="Pol/His_phosphatase_N"/>
</dbReference>
<accession>X0WJY1</accession>
<comment type="caution">
    <text evidence="2">The sequence shown here is derived from an EMBL/GenBank/DDBJ whole genome shotgun (WGS) entry which is preliminary data.</text>
</comment>
<protein>
    <recommendedName>
        <fullName evidence="1">Polymerase/histidinol phosphatase N-terminal domain-containing protein</fullName>
    </recommendedName>
</protein>
<name>X0WJY1_9ZZZZ</name>
<dbReference type="Pfam" id="PF02811">
    <property type="entry name" value="PHP"/>
    <property type="match status" value="1"/>
</dbReference>
<evidence type="ECO:0000259" key="1">
    <source>
        <dbReference type="SMART" id="SM00481"/>
    </source>
</evidence>
<reference evidence="2" key="1">
    <citation type="journal article" date="2014" name="Front. Microbiol.">
        <title>High frequency of phylogenetically diverse reductive dehalogenase-homologous genes in deep subseafloor sedimentary metagenomes.</title>
        <authorList>
            <person name="Kawai M."/>
            <person name="Futagami T."/>
            <person name="Toyoda A."/>
            <person name="Takaki Y."/>
            <person name="Nishi S."/>
            <person name="Hori S."/>
            <person name="Arai W."/>
            <person name="Tsubouchi T."/>
            <person name="Morono Y."/>
            <person name="Uchiyama I."/>
            <person name="Ito T."/>
            <person name="Fujiyama A."/>
            <person name="Inagaki F."/>
            <person name="Takami H."/>
        </authorList>
    </citation>
    <scope>NUCLEOTIDE SEQUENCE</scope>
    <source>
        <strain evidence="2">Expedition CK06-06</strain>
    </source>
</reference>
<dbReference type="SMART" id="SM00481">
    <property type="entry name" value="POLIIIAc"/>
    <property type="match status" value="1"/>
</dbReference>
<dbReference type="InterPro" id="IPR004013">
    <property type="entry name" value="PHP_dom"/>
</dbReference>
<dbReference type="PANTHER" id="PTHR42924">
    <property type="entry name" value="EXONUCLEASE"/>
    <property type="match status" value="1"/>
</dbReference>
<dbReference type="PANTHER" id="PTHR42924:SF3">
    <property type="entry name" value="POLYMERASE_HISTIDINOL PHOSPHATASE N-TERMINAL DOMAIN-CONTAINING PROTEIN"/>
    <property type="match status" value="1"/>
</dbReference>
<dbReference type="SUPFAM" id="SSF89550">
    <property type="entry name" value="PHP domain-like"/>
    <property type="match status" value="1"/>
</dbReference>
<dbReference type="EMBL" id="BARS01049285">
    <property type="protein sequence ID" value="GAG31299.1"/>
    <property type="molecule type" value="Genomic_DNA"/>
</dbReference>
<feature type="domain" description="Polymerase/histidinol phosphatase N-terminal" evidence="1">
    <location>
        <begin position="4"/>
        <end position="69"/>
    </location>
</feature>